<dbReference type="InterPro" id="IPR016584">
    <property type="entry name" value="MeTrfase_VrtF"/>
</dbReference>
<dbReference type="PIRSF" id="PIRSF011491">
    <property type="entry name" value="Mtase_YbcY_prd"/>
    <property type="match status" value="1"/>
</dbReference>
<feature type="domain" description="Methyltransferase type 12" evidence="1">
    <location>
        <begin position="58"/>
        <end position="155"/>
    </location>
</feature>
<gene>
    <name evidence="2" type="ORF">GCM10007966_08490</name>
</gene>
<comment type="caution">
    <text evidence="2">The sequence shown here is derived from an EMBL/GenBank/DDBJ whole genome shotgun (WGS) entry which is preliminary data.</text>
</comment>
<organism evidence="2 3">
    <name type="scientific">Legionella impletisoli</name>
    <dbReference type="NCBI Taxonomy" id="343510"/>
    <lineage>
        <taxon>Bacteria</taxon>
        <taxon>Pseudomonadati</taxon>
        <taxon>Pseudomonadota</taxon>
        <taxon>Gammaproteobacteria</taxon>
        <taxon>Legionellales</taxon>
        <taxon>Legionellaceae</taxon>
        <taxon>Legionella</taxon>
    </lineage>
</organism>
<reference evidence="2" key="2">
    <citation type="submission" date="2020-09" db="EMBL/GenBank/DDBJ databases">
        <authorList>
            <person name="Sun Q."/>
            <person name="Ohkuma M."/>
        </authorList>
    </citation>
    <scope>NUCLEOTIDE SEQUENCE</scope>
    <source>
        <strain evidence="2">JCM 13919</strain>
    </source>
</reference>
<proteinExistence type="predicted"/>
<dbReference type="Proteomes" id="UP000630149">
    <property type="component" value="Unassembled WGS sequence"/>
</dbReference>
<dbReference type="SUPFAM" id="SSF53335">
    <property type="entry name" value="S-adenosyl-L-methionine-dependent methyltransferases"/>
    <property type="match status" value="1"/>
</dbReference>
<protein>
    <recommendedName>
        <fullName evidence="1">Methyltransferase type 12 domain-containing protein</fullName>
    </recommendedName>
</protein>
<evidence type="ECO:0000313" key="2">
    <source>
        <dbReference type="EMBL" id="GGI82261.1"/>
    </source>
</evidence>
<sequence>MASNISEQDIKAGQAVYTSLMLKLYNLWVLDISNRWIWCCSKKKQLKQFNQCVSSNHLDIGVGTGYYLKHCNWPPNSTLSLMDLNPTCLEVARKAIQGIETKTYLADIYKPQSALSNTFNSISLNYLLHCLPGNMHTKSDAISNAVDMLKPGGVLFGATILADEALHTKVSRKLADFYNRKKIFSYQEDTLDALQAMLSSYLDSVEITVCGCVALFKGKKKNELDV</sequence>
<dbReference type="OrthoDB" id="507855at2"/>
<dbReference type="CDD" id="cd02440">
    <property type="entry name" value="AdoMet_MTases"/>
    <property type="match status" value="1"/>
</dbReference>
<name>A0A917NAC2_9GAMM</name>
<accession>A0A917NAC2</accession>
<dbReference type="AlphaFoldDB" id="A0A917NAC2"/>
<dbReference type="Pfam" id="PF08242">
    <property type="entry name" value="Methyltransf_12"/>
    <property type="match status" value="1"/>
</dbReference>
<dbReference type="GO" id="GO:0008168">
    <property type="term" value="F:methyltransferase activity"/>
    <property type="evidence" value="ECO:0007669"/>
    <property type="project" value="InterPro"/>
</dbReference>
<dbReference type="InterPro" id="IPR029063">
    <property type="entry name" value="SAM-dependent_MTases_sf"/>
</dbReference>
<reference evidence="2" key="1">
    <citation type="journal article" date="2014" name="Int. J. Syst. Evol. Microbiol.">
        <title>Complete genome sequence of Corynebacterium casei LMG S-19264T (=DSM 44701T), isolated from a smear-ripened cheese.</title>
        <authorList>
            <consortium name="US DOE Joint Genome Institute (JGI-PGF)"/>
            <person name="Walter F."/>
            <person name="Albersmeier A."/>
            <person name="Kalinowski J."/>
            <person name="Ruckert C."/>
        </authorList>
    </citation>
    <scope>NUCLEOTIDE SEQUENCE</scope>
    <source>
        <strain evidence="2">JCM 13919</strain>
    </source>
</reference>
<dbReference type="InterPro" id="IPR013217">
    <property type="entry name" value="Methyltransf_12"/>
</dbReference>
<dbReference type="Gene3D" id="3.40.50.150">
    <property type="entry name" value="Vaccinia Virus protein VP39"/>
    <property type="match status" value="1"/>
</dbReference>
<keyword evidence="3" id="KW-1185">Reference proteome</keyword>
<dbReference type="EMBL" id="BMOB01000003">
    <property type="protein sequence ID" value="GGI82261.1"/>
    <property type="molecule type" value="Genomic_DNA"/>
</dbReference>
<dbReference type="RefSeq" id="WP_131776215.1">
    <property type="nucleotide sequence ID" value="NZ_BMOB01000003.1"/>
</dbReference>
<evidence type="ECO:0000259" key="1">
    <source>
        <dbReference type="Pfam" id="PF08242"/>
    </source>
</evidence>
<evidence type="ECO:0000313" key="3">
    <source>
        <dbReference type="Proteomes" id="UP000630149"/>
    </source>
</evidence>